<dbReference type="EMBL" id="GBXM01035421">
    <property type="protein sequence ID" value="JAH73156.1"/>
    <property type="molecule type" value="Transcribed_RNA"/>
</dbReference>
<protein>
    <submittedName>
        <fullName evidence="1">Uncharacterized protein</fullName>
    </submittedName>
</protein>
<name>A0A0E9V569_ANGAN</name>
<organism evidence="1">
    <name type="scientific">Anguilla anguilla</name>
    <name type="common">European freshwater eel</name>
    <name type="synonym">Muraena anguilla</name>
    <dbReference type="NCBI Taxonomy" id="7936"/>
    <lineage>
        <taxon>Eukaryota</taxon>
        <taxon>Metazoa</taxon>
        <taxon>Chordata</taxon>
        <taxon>Craniata</taxon>
        <taxon>Vertebrata</taxon>
        <taxon>Euteleostomi</taxon>
        <taxon>Actinopterygii</taxon>
        <taxon>Neopterygii</taxon>
        <taxon>Teleostei</taxon>
        <taxon>Anguilliformes</taxon>
        <taxon>Anguillidae</taxon>
        <taxon>Anguilla</taxon>
    </lineage>
</organism>
<sequence>MYNLQSLLVCSGFKSRLYRSLLHQELEL</sequence>
<dbReference type="AlphaFoldDB" id="A0A0E9V569"/>
<proteinExistence type="predicted"/>
<reference evidence="1" key="2">
    <citation type="journal article" date="2015" name="Fish Shellfish Immunol.">
        <title>Early steps in the European eel (Anguilla anguilla)-Vibrio vulnificus interaction in the gills: Role of the RtxA13 toxin.</title>
        <authorList>
            <person name="Callol A."/>
            <person name="Pajuelo D."/>
            <person name="Ebbesson L."/>
            <person name="Teles M."/>
            <person name="MacKenzie S."/>
            <person name="Amaro C."/>
        </authorList>
    </citation>
    <scope>NUCLEOTIDE SEQUENCE</scope>
</reference>
<accession>A0A0E9V569</accession>
<reference evidence="1" key="1">
    <citation type="submission" date="2014-11" db="EMBL/GenBank/DDBJ databases">
        <authorList>
            <person name="Amaro Gonzalez C."/>
        </authorList>
    </citation>
    <scope>NUCLEOTIDE SEQUENCE</scope>
</reference>
<evidence type="ECO:0000313" key="1">
    <source>
        <dbReference type="EMBL" id="JAH73156.1"/>
    </source>
</evidence>